<keyword evidence="2" id="KW-0812">Transmembrane</keyword>
<feature type="region of interest" description="Disordered" evidence="1">
    <location>
        <begin position="1"/>
        <end position="32"/>
    </location>
</feature>
<keyword evidence="2" id="KW-1133">Transmembrane helix</keyword>
<evidence type="ECO:0000256" key="1">
    <source>
        <dbReference type="SAM" id="MobiDB-lite"/>
    </source>
</evidence>
<feature type="compositionally biased region" description="Polar residues" evidence="1">
    <location>
        <begin position="9"/>
        <end position="31"/>
    </location>
</feature>
<organism evidence="3">
    <name type="scientific">Sesamum calycinum</name>
    <dbReference type="NCBI Taxonomy" id="2727403"/>
    <lineage>
        <taxon>Eukaryota</taxon>
        <taxon>Viridiplantae</taxon>
        <taxon>Streptophyta</taxon>
        <taxon>Embryophyta</taxon>
        <taxon>Tracheophyta</taxon>
        <taxon>Spermatophyta</taxon>
        <taxon>Magnoliopsida</taxon>
        <taxon>eudicotyledons</taxon>
        <taxon>Gunneridae</taxon>
        <taxon>Pentapetalae</taxon>
        <taxon>asterids</taxon>
        <taxon>lamiids</taxon>
        <taxon>Lamiales</taxon>
        <taxon>Pedaliaceae</taxon>
        <taxon>Sesamum</taxon>
    </lineage>
</organism>
<feature type="non-terminal residue" evidence="3">
    <location>
        <position position="144"/>
    </location>
</feature>
<comment type="caution">
    <text evidence="3">The sequence shown here is derived from an EMBL/GenBank/DDBJ whole genome shotgun (WGS) entry which is preliminary data.</text>
</comment>
<reference evidence="3" key="2">
    <citation type="journal article" date="2024" name="Plant">
        <title>Genomic evolution and insights into agronomic trait innovations of Sesamum species.</title>
        <authorList>
            <person name="Miao H."/>
            <person name="Wang L."/>
            <person name="Qu L."/>
            <person name="Liu H."/>
            <person name="Sun Y."/>
            <person name="Le M."/>
            <person name="Wang Q."/>
            <person name="Wei S."/>
            <person name="Zheng Y."/>
            <person name="Lin W."/>
            <person name="Duan Y."/>
            <person name="Cao H."/>
            <person name="Xiong S."/>
            <person name="Wang X."/>
            <person name="Wei L."/>
            <person name="Li C."/>
            <person name="Ma Q."/>
            <person name="Ju M."/>
            <person name="Zhao R."/>
            <person name="Li G."/>
            <person name="Mu C."/>
            <person name="Tian Q."/>
            <person name="Mei H."/>
            <person name="Zhang T."/>
            <person name="Gao T."/>
            <person name="Zhang H."/>
        </authorList>
    </citation>
    <scope>NUCLEOTIDE SEQUENCE</scope>
    <source>
        <strain evidence="3">KEN8</strain>
    </source>
</reference>
<protein>
    <submittedName>
        <fullName evidence="3">Uncharacterized protein</fullName>
    </submittedName>
</protein>
<name>A0AAW2RT41_9LAMI</name>
<keyword evidence="2" id="KW-0472">Membrane</keyword>
<evidence type="ECO:0000313" key="3">
    <source>
        <dbReference type="EMBL" id="KAL0382668.1"/>
    </source>
</evidence>
<accession>A0AAW2RT41</accession>
<proteinExistence type="predicted"/>
<gene>
    <name evidence="3" type="ORF">Scaly_0554100</name>
</gene>
<sequence>MRQRPKGASSKSNLSGAVASGETSNRDNSSGKVNNVLKDKNVVVVAKRSSYVLFTLFVLAIYGAWVCHRKIETIKEKAHWEVDMEVDLFHAKYGANNLVGGLFKGKTLVYSDLNHVVLRIMPKYASEAGKMQFWSLPTLTLFLR</sequence>
<feature type="transmembrane region" description="Helical" evidence="2">
    <location>
        <begin position="49"/>
        <end position="67"/>
    </location>
</feature>
<evidence type="ECO:0000256" key="2">
    <source>
        <dbReference type="SAM" id="Phobius"/>
    </source>
</evidence>
<dbReference type="EMBL" id="JACGWM010000003">
    <property type="protein sequence ID" value="KAL0382668.1"/>
    <property type="molecule type" value="Genomic_DNA"/>
</dbReference>
<reference evidence="3" key="1">
    <citation type="submission" date="2020-06" db="EMBL/GenBank/DDBJ databases">
        <authorList>
            <person name="Li T."/>
            <person name="Hu X."/>
            <person name="Zhang T."/>
            <person name="Song X."/>
            <person name="Zhang H."/>
            <person name="Dai N."/>
            <person name="Sheng W."/>
            <person name="Hou X."/>
            <person name="Wei L."/>
        </authorList>
    </citation>
    <scope>NUCLEOTIDE SEQUENCE</scope>
    <source>
        <strain evidence="3">KEN8</strain>
        <tissue evidence="3">Leaf</tissue>
    </source>
</reference>
<dbReference type="AlphaFoldDB" id="A0AAW2RT41"/>